<dbReference type="EMBL" id="CM037016">
    <property type="protein sequence ID" value="KAH7679659.1"/>
    <property type="molecule type" value="Genomic_DNA"/>
</dbReference>
<organism evidence="1 2">
    <name type="scientific">Dioscorea alata</name>
    <name type="common">Purple yam</name>
    <dbReference type="NCBI Taxonomy" id="55571"/>
    <lineage>
        <taxon>Eukaryota</taxon>
        <taxon>Viridiplantae</taxon>
        <taxon>Streptophyta</taxon>
        <taxon>Embryophyta</taxon>
        <taxon>Tracheophyta</taxon>
        <taxon>Spermatophyta</taxon>
        <taxon>Magnoliopsida</taxon>
        <taxon>Liliopsida</taxon>
        <taxon>Dioscoreales</taxon>
        <taxon>Dioscoreaceae</taxon>
        <taxon>Dioscorea</taxon>
    </lineage>
</organism>
<name>A0ACB7VXS8_DIOAL</name>
<proteinExistence type="predicted"/>
<evidence type="ECO:0000313" key="2">
    <source>
        <dbReference type="Proteomes" id="UP000827976"/>
    </source>
</evidence>
<protein>
    <submittedName>
        <fullName evidence="1">Uncharacterized protein</fullName>
    </submittedName>
</protein>
<gene>
    <name evidence="1" type="ORF">IHE45_06G072900</name>
</gene>
<keyword evidence="2" id="KW-1185">Reference proteome</keyword>
<evidence type="ECO:0000313" key="1">
    <source>
        <dbReference type="EMBL" id="KAH7679659.1"/>
    </source>
</evidence>
<comment type="caution">
    <text evidence="1">The sequence shown here is derived from an EMBL/GenBank/DDBJ whole genome shotgun (WGS) entry which is preliminary data.</text>
</comment>
<sequence length="238" mass="26233">MITGPSLPKSMALSLVYHPNSLFNLHHLPPSSSRPCSGLLNRFMSISSSSHSHRLPIFQAMKSSVDLNDQESSNKDSKNTDSKLQMVPSSGNARFSLPNIPVWARWALGALVCLALPFYKRILRIEGGVEKTVETVVETVEKAAEITEKIASDIANALPEGKLKQTILEVENIAEQVDNGAEKIEEFLDKVEKIEDEVEDLVEPIIEEGKNKEGESKVQNEASPKTDLPKTTSEPNDK</sequence>
<accession>A0ACB7VXS8</accession>
<reference evidence="2" key="1">
    <citation type="journal article" date="2022" name="Nat. Commun.">
        <title>Chromosome evolution and the genetic basis of agronomically important traits in greater yam.</title>
        <authorList>
            <person name="Bredeson J.V."/>
            <person name="Lyons J.B."/>
            <person name="Oniyinde I.O."/>
            <person name="Okereke N.R."/>
            <person name="Kolade O."/>
            <person name="Nnabue I."/>
            <person name="Nwadili C.O."/>
            <person name="Hribova E."/>
            <person name="Parker M."/>
            <person name="Nwogha J."/>
            <person name="Shu S."/>
            <person name="Carlson J."/>
            <person name="Kariba R."/>
            <person name="Muthemba S."/>
            <person name="Knop K."/>
            <person name="Barton G.J."/>
            <person name="Sherwood A.V."/>
            <person name="Lopez-Montes A."/>
            <person name="Asiedu R."/>
            <person name="Jamnadass R."/>
            <person name="Muchugi A."/>
            <person name="Goodstein D."/>
            <person name="Egesi C.N."/>
            <person name="Featherston J."/>
            <person name="Asfaw A."/>
            <person name="Simpson G.G."/>
            <person name="Dolezel J."/>
            <person name="Hendre P.S."/>
            <person name="Van Deynze A."/>
            <person name="Kumar P.L."/>
            <person name="Obidiegwu J.E."/>
            <person name="Bhattacharjee R."/>
            <person name="Rokhsar D.S."/>
        </authorList>
    </citation>
    <scope>NUCLEOTIDE SEQUENCE [LARGE SCALE GENOMIC DNA]</scope>
    <source>
        <strain evidence="2">cv. TDa95/00328</strain>
    </source>
</reference>
<dbReference type="Proteomes" id="UP000827976">
    <property type="component" value="Chromosome 6"/>
</dbReference>